<proteinExistence type="predicted"/>
<gene>
    <name evidence="1" type="ORF">M8818_007378</name>
</gene>
<organism evidence="1 2">
    <name type="scientific">Zalaria obscura</name>
    <dbReference type="NCBI Taxonomy" id="2024903"/>
    <lineage>
        <taxon>Eukaryota</taxon>
        <taxon>Fungi</taxon>
        <taxon>Dikarya</taxon>
        <taxon>Ascomycota</taxon>
        <taxon>Pezizomycotina</taxon>
        <taxon>Dothideomycetes</taxon>
        <taxon>Dothideomycetidae</taxon>
        <taxon>Dothideales</taxon>
        <taxon>Zalariaceae</taxon>
        <taxon>Zalaria</taxon>
    </lineage>
</organism>
<evidence type="ECO:0000313" key="1">
    <source>
        <dbReference type="EMBL" id="KAK8194190.1"/>
    </source>
</evidence>
<dbReference type="EMBL" id="JAMKPW020000043">
    <property type="protein sequence ID" value="KAK8194190.1"/>
    <property type="molecule type" value="Genomic_DNA"/>
</dbReference>
<keyword evidence="2" id="KW-1185">Reference proteome</keyword>
<dbReference type="Proteomes" id="UP001320706">
    <property type="component" value="Unassembled WGS sequence"/>
</dbReference>
<accession>A0ACC3S5Y7</accession>
<reference evidence="1" key="1">
    <citation type="submission" date="2024-02" db="EMBL/GenBank/DDBJ databases">
        <title>Metagenome Assembled Genome of Zalaria obscura JY119.</title>
        <authorList>
            <person name="Vighnesh L."/>
            <person name="Jagadeeshwari U."/>
            <person name="Venkata Ramana C."/>
            <person name="Sasikala C."/>
        </authorList>
    </citation>
    <scope>NUCLEOTIDE SEQUENCE</scope>
    <source>
        <strain evidence="1">JY119</strain>
    </source>
</reference>
<evidence type="ECO:0000313" key="2">
    <source>
        <dbReference type="Proteomes" id="UP001320706"/>
    </source>
</evidence>
<sequence length="557" mass="60207">MASKVFDYFSFARAKKNREELEKTNPQTPVLKDEDEQFLTKITTHEATAPPLPPTTIADNGEEKEADEKAQTEAAEKAKEVELPTSPPAVEEEHQKTEDKTEATTGDKTEANETADDPPEVAPEEESQGKDEFADKAKEALAPVTDDKPAEAQDATSEKEDQKEGEEKEGSGDAEKEGTSEGTASGDQQSKRTWASYIPSVPVPAIPTFRKSPKGQAADDLASAAHTVKADEGVVLNEDGSIDQEATKEKDEQEVSVLLDRLNLASINNRVFSFSKESQQIYENFTIVLKDIVNGAPTAYDDLEKLLKDSEGQLDKMFGDMPPFVKTLVKSLPAKLTGTLGSNLMAAASEKPGADMKTRMEAASKSESAPAPAFSPAEGSSGSKQKRKVPALKKLVTEQGAVTGMLKSILNFLKVRFPAFMSGTNILMSLAVFILLFVFYYCHKRGKETRLAKAATEDASATASEVEEEEEEEGEGDDDDEEEEDEAEEGAGKDTELDEKDAEDVDKAISDAIKETPDSSAAAQGVLDQPEPASVPLPEKKEEEELEGNSAEGIAKE</sequence>
<comment type="caution">
    <text evidence="1">The sequence shown here is derived from an EMBL/GenBank/DDBJ whole genome shotgun (WGS) entry which is preliminary data.</text>
</comment>
<name>A0ACC3S5Y7_9PEZI</name>
<protein>
    <submittedName>
        <fullName evidence="1">Uncharacterized protein</fullName>
    </submittedName>
</protein>